<feature type="transmembrane region" description="Helical" evidence="1">
    <location>
        <begin position="53"/>
        <end position="74"/>
    </location>
</feature>
<evidence type="ECO:0000313" key="3">
    <source>
        <dbReference type="Proteomes" id="UP001199916"/>
    </source>
</evidence>
<keyword evidence="3" id="KW-1185">Reference proteome</keyword>
<protein>
    <submittedName>
        <fullName evidence="2">Uncharacterized protein</fullName>
    </submittedName>
</protein>
<evidence type="ECO:0000313" key="2">
    <source>
        <dbReference type="EMBL" id="MCE5170488.1"/>
    </source>
</evidence>
<reference evidence="2 3" key="1">
    <citation type="submission" date="2021-11" db="EMBL/GenBank/DDBJ databases">
        <title>Draft genome sequence of Paenibacillus profundus YoMME, a new Gram-positive bacteria with exoelectrogenic properties.</title>
        <authorList>
            <person name="Hubenova Y."/>
            <person name="Hubenova E."/>
            <person name="Manasiev Y."/>
            <person name="Peykov S."/>
            <person name="Mitov M."/>
        </authorList>
    </citation>
    <scope>NUCLEOTIDE SEQUENCE [LARGE SCALE GENOMIC DNA]</scope>
    <source>
        <strain evidence="2 3">YoMME</strain>
    </source>
</reference>
<dbReference type="EMBL" id="JAJNBZ010000010">
    <property type="protein sequence ID" value="MCE5170488.1"/>
    <property type="molecule type" value="Genomic_DNA"/>
</dbReference>
<feature type="transmembrane region" description="Helical" evidence="1">
    <location>
        <begin position="124"/>
        <end position="151"/>
    </location>
</feature>
<gene>
    <name evidence="2" type="ORF">LQV63_14325</name>
</gene>
<feature type="transmembrane region" description="Helical" evidence="1">
    <location>
        <begin position="171"/>
        <end position="192"/>
    </location>
</feature>
<dbReference type="RefSeq" id="WP_019424091.1">
    <property type="nucleotide sequence ID" value="NZ_JAJNBZ010000010.1"/>
</dbReference>
<name>A0ABS8YEQ7_9BACL</name>
<comment type="caution">
    <text evidence="2">The sequence shown here is derived from an EMBL/GenBank/DDBJ whole genome shotgun (WGS) entry which is preliminary data.</text>
</comment>
<dbReference type="Proteomes" id="UP001199916">
    <property type="component" value="Unassembled WGS sequence"/>
</dbReference>
<keyword evidence="1" id="KW-0472">Membrane</keyword>
<proteinExistence type="predicted"/>
<keyword evidence="1" id="KW-0812">Transmembrane</keyword>
<accession>A0ABS8YEQ7</accession>
<organism evidence="2 3">
    <name type="scientific">Paenibacillus profundus</name>
    <dbReference type="NCBI Taxonomy" id="1173085"/>
    <lineage>
        <taxon>Bacteria</taxon>
        <taxon>Bacillati</taxon>
        <taxon>Bacillota</taxon>
        <taxon>Bacilli</taxon>
        <taxon>Bacillales</taxon>
        <taxon>Paenibacillaceae</taxon>
        <taxon>Paenibacillus</taxon>
    </lineage>
</organism>
<evidence type="ECO:0000256" key="1">
    <source>
        <dbReference type="SAM" id="Phobius"/>
    </source>
</evidence>
<sequence>MNTRSLAYVAVRLLALYFFITSIVQLSNVAQVSLPPLLYNKEALSHDMNQNVILIVMMLLPAVVMLLAACVLWWSAYRISGALSPSGMNETAFLIREAERDDEPVPLRTKTHALAPLTKPLLQIALGISGIILLVLSIPEFIHMIVTLSYVDTGMYPDQMQREFNASFLQIIVKLLLGFCLTISAGGITRFITRSHTT</sequence>
<keyword evidence="1" id="KW-1133">Transmembrane helix</keyword>